<keyword evidence="4" id="KW-1185">Reference proteome</keyword>
<dbReference type="OrthoDB" id="9804511at2"/>
<keyword evidence="2" id="KW-0378">Hydrolase</keyword>
<feature type="domain" description="Glycosyl hydrolase family 92" evidence="1">
    <location>
        <begin position="1"/>
        <end position="92"/>
    </location>
</feature>
<evidence type="ECO:0000313" key="3">
    <source>
        <dbReference type="EMBL" id="EAU67687.1"/>
    </source>
</evidence>
<dbReference type="STRING" id="378806.STAUR_0744"/>
<dbReference type="eggNOG" id="COG3537">
    <property type="taxonomic scope" value="Bacteria"/>
</dbReference>
<dbReference type="Proteomes" id="UP000001351">
    <property type="component" value="Chromosome"/>
</dbReference>
<evidence type="ECO:0000313" key="5">
    <source>
        <dbReference type="Proteomes" id="UP000032702"/>
    </source>
</evidence>
<evidence type="ECO:0000313" key="4">
    <source>
        <dbReference type="Proteomes" id="UP000001351"/>
    </source>
</evidence>
<dbReference type="Gene3D" id="1.20.1610.10">
    <property type="entry name" value="alpha-1,2-mannosidases domains"/>
    <property type="match status" value="1"/>
</dbReference>
<proteinExistence type="predicted"/>
<dbReference type="InterPro" id="IPR050883">
    <property type="entry name" value="PNGase"/>
</dbReference>
<dbReference type="AlphaFoldDB" id="Q096S7"/>
<organism evidence="3 5">
    <name type="scientific">Stigmatella aurantiaca (strain DW4/3-1)</name>
    <dbReference type="NCBI Taxonomy" id="378806"/>
    <lineage>
        <taxon>Bacteria</taxon>
        <taxon>Pseudomonadati</taxon>
        <taxon>Myxococcota</taxon>
        <taxon>Myxococcia</taxon>
        <taxon>Myxococcales</taxon>
        <taxon>Cystobacterineae</taxon>
        <taxon>Archangiaceae</taxon>
        <taxon>Stigmatella</taxon>
    </lineage>
</organism>
<dbReference type="GO" id="GO:0005829">
    <property type="term" value="C:cytosol"/>
    <property type="evidence" value="ECO:0007669"/>
    <property type="project" value="TreeGrafter"/>
</dbReference>
<dbReference type="Proteomes" id="UP000032702">
    <property type="component" value="Unassembled WGS sequence"/>
</dbReference>
<dbReference type="KEGG" id="sur:STAUR_0744"/>
<dbReference type="PANTHER" id="PTHR12143">
    <property type="entry name" value="PEPTIDE N-GLYCANASE PNGASE -RELATED"/>
    <property type="match status" value="1"/>
</dbReference>
<dbReference type="HOGENOM" id="CLU_2398180_0_0_7"/>
<evidence type="ECO:0000313" key="2">
    <source>
        <dbReference type="EMBL" id="ADO68548.1"/>
    </source>
</evidence>
<dbReference type="RefSeq" id="WP_002612707.1">
    <property type="nucleotide sequence ID" value="NC_014623.1"/>
</dbReference>
<dbReference type="EMBL" id="AAMD01000028">
    <property type="protein sequence ID" value="EAU67687.1"/>
    <property type="molecule type" value="Genomic_DNA"/>
</dbReference>
<protein>
    <submittedName>
        <fullName evidence="3">Alpha-1,2-mannosidase</fullName>
    </submittedName>
    <submittedName>
        <fullName evidence="2">Hydrolase</fullName>
    </submittedName>
</protein>
<dbReference type="InterPro" id="IPR012939">
    <property type="entry name" value="Glyco_hydro_92"/>
</dbReference>
<accession>Q096S7</accession>
<dbReference type="GO" id="GO:0000224">
    <property type="term" value="F:peptide-N4-(N-acetyl-beta-glucosaminyl)asparagine amidase activity"/>
    <property type="evidence" value="ECO:0007669"/>
    <property type="project" value="TreeGrafter"/>
</dbReference>
<dbReference type="GO" id="GO:0006516">
    <property type="term" value="P:glycoprotein catabolic process"/>
    <property type="evidence" value="ECO:0007669"/>
    <property type="project" value="TreeGrafter"/>
</dbReference>
<name>Q096S7_STIAD</name>
<sequence length="93" mass="10354">MTQELGRTHEAQYLLNRSLNYVHLFSPSVGFFRARKSDGSWFVPDANFKPNTWGCGFTEGNAWHDSTLVPHDGQALANLYPGKSALANKLDAL</sequence>
<dbReference type="CAZy" id="GH92">
    <property type="family name" value="Glycoside Hydrolase Family 92"/>
</dbReference>
<reference evidence="2 4" key="2">
    <citation type="journal article" date="2011" name="Mol. Biol. Evol.">
        <title>Comparative genomic analysis of fruiting body formation in Myxococcales.</title>
        <authorList>
            <person name="Huntley S."/>
            <person name="Hamann N."/>
            <person name="Wegener-Feldbrugge S."/>
            <person name="Treuner-Lange A."/>
            <person name="Kube M."/>
            <person name="Reinhardt R."/>
            <person name="Klages S."/>
            <person name="Muller R."/>
            <person name="Ronning C.M."/>
            <person name="Nierman W.C."/>
            <person name="Sogaard-Andersen L."/>
        </authorList>
    </citation>
    <scope>NUCLEOTIDE SEQUENCE [LARGE SCALE GENOMIC DNA]</scope>
    <source>
        <strain evidence="2 4">DW4/3-1</strain>
    </source>
</reference>
<reference evidence="3 5" key="1">
    <citation type="submission" date="2006-04" db="EMBL/GenBank/DDBJ databases">
        <authorList>
            <person name="Nierman W.C."/>
        </authorList>
    </citation>
    <scope>NUCLEOTIDE SEQUENCE [LARGE SCALE GENOMIC DNA]</scope>
    <source>
        <strain evidence="3 5">DW4/3-1</strain>
    </source>
</reference>
<dbReference type="EMBL" id="CP002271">
    <property type="protein sequence ID" value="ADO68548.1"/>
    <property type="molecule type" value="Genomic_DNA"/>
</dbReference>
<gene>
    <name evidence="2" type="ordered locus">STAUR_0744</name>
    <name evidence="3" type="ORF">STIAU_0447</name>
</gene>
<dbReference type="PANTHER" id="PTHR12143:SF43">
    <property type="entry name" value="PUTATIVE-RELATED"/>
    <property type="match status" value="1"/>
</dbReference>
<dbReference type="Pfam" id="PF07971">
    <property type="entry name" value="Glyco_hydro_92"/>
    <property type="match status" value="1"/>
</dbReference>
<evidence type="ECO:0000259" key="1">
    <source>
        <dbReference type="Pfam" id="PF07971"/>
    </source>
</evidence>